<evidence type="ECO:0000256" key="5">
    <source>
        <dbReference type="ARBA" id="ARBA00022692"/>
    </source>
</evidence>
<name>A0A8X8AIY0_POPTO</name>
<dbReference type="Pfam" id="PF16916">
    <property type="entry name" value="ZT_dimer"/>
    <property type="match status" value="2"/>
</dbReference>
<dbReference type="InterPro" id="IPR058533">
    <property type="entry name" value="Cation_efflux_TM"/>
</dbReference>
<evidence type="ECO:0000313" key="13">
    <source>
        <dbReference type="Proteomes" id="UP000886885"/>
    </source>
</evidence>
<keyword evidence="7 9" id="KW-0472">Membrane</keyword>
<feature type="transmembrane region" description="Helical" evidence="9">
    <location>
        <begin position="241"/>
        <end position="261"/>
    </location>
</feature>
<comment type="caution">
    <text evidence="12">The sequence shown here is derived from an EMBL/GenBank/DDBJ whole genome shotgun (WGS) entry which is preliminary data.</text>
</comment>
<evidence type="ECO:0008006" key="14">
    <source>
        <dbReference type="Google" id="ProtNLM"/>
    </source>
</evidence>
<feature type="domain" description="Cation efflux protein transmembrane" evidence="10">
    <location>
        <begin position="569"/>
        <end position="762"/>
    </location>
</feature>
<feature type="transmembrane region" description="Helical" evidence="9">
    <location>
        <begin position="714"/>
        <end position="734"/>
    </location>
</feature>
<feature type="region of interest" description="Disordered" evidence="8">
    <location>
        <begin position="460"/>
        <end position="484"/>
    </location>
</feature>
<feature type="transmembrane region" description="Helical" evidence="9">
    <location>
        <begin position="160"/>
        <end position="181"/>
    </location>
</feature>
<accession>A0A8X8AIY0</accession>
<gene>
    <name evidence="12" type="ORF">POTOM_003649</name>
</gene>
<evidence type="ECO:0000256" key="4">
    <source>
        <dbReference type="ARBA" id="ARBA00022554"/>
    </source>
</evidence>
<evidence type="ECO:0000259" key="10">
    <source>
        <dbReference type="Pfam" id="PF01545"/>
    </source>
</evidence>
<feature type="domain" description="Cation efflux protein cytoplasmic" evidence="11">
    <location>
        <begin position="334"/>
        <end position="408"/>
    </location>
</feature>
<dbReference type="AlphaFoldDB" id="A0A8X8AIY0"/>
<feature type="transmembrane region" description="Helical" evidence="9">
    <location>
        <begin position="635"/>
        <end position="654"/>
    </location>
</feature>
<evidence type="ECO:0000256" key="7">
    <source>
        <dbReference type="ARBA" id="ARBA00023136"/>
    </source>
</evidence>
<dbReference type="OrthoDB" id="78296at2759"/>
<feature type="transmembrane region" description="Helical" evidence="9">
    <location>
        <begin position="593"/>
        <end position="614"/>
    </location>
</feature>
<keyword evidence="6 9" id="KW-1133">Transmembrane helix</keyword>
<protein>
    <recommendedName>
        <fullName evidence="14">Cation efflux protein cytoplasmic domain-containing protein</fullName>
    </recommendedName>
</protein>
<feature type="transmembrane region" description="Helical" evidence="9">
    <location>
        <begin position="570"/>
        <end position="587"/>
    </location>
</feature>
<dbReference type="InterPro" id="IPR050291">
    <property type="entry name" value="CDF_Transporter"/>
</dbReference>
<reference evidence="12" key="1">
    <citation type="journal article" date="2020" name="bioRxiv">
        <title>Hybrid origin of Populus tomentosa Carr. identified through genome sequencing and phylogenomic analysis.</title>
        <authorList>
            <person name="An X."/>
            <person name="Gao K."/>
            <person name="Chen Z."/>
            <person name="Li J."/>
            <person name="Yang X."/>
            <person name="Yang X."/>
            <person name="Zhou J."/>
            <person name="Guo T."/>
            <person name="Zhao T."/>
            <person name="Huang S."/>
            <person name="Miao D."/>
            <person name="Khan W.U."/>
            <person name="Rao P."/>
            <person name="Ye M."/>
            <person name="Lei B."/>
            <person name="Liao W."/>
            <person name="Wang J."/>
            <person name="Ji L."/>
            <person name="Li Y."/>
            <person name="Guo B."/>
            <person name="Mustafa N.S."/>
            <person name="Li S."/>
            <person name="Yun Q."/>
            <person name="Keller S.R."/>
            <person name="Mao J."/>
            <person name="Zhang R."/>
            <person name="Strauss S.H."/>
        </authorList>
    </citation>
    <scope>NUCLEOTIDE SEQUENCE</scope>
    <source>
        <strain evidence="12">GM15</strain>
        <tissue evidence="12">Leaf</tissue>
    </source>
</reference>
<keyword evidence="13" id="KW-1185">Reference proteome</keyword>
<keyword evidence="5 9" id="KW-0812">Transmembrane</keyword>
<evidence type="ECO:0000259" key="11">
    <source>
        <dbReference type="Pfam" id="PF16916"/>
    </source>
</evidence>
<dbReference type="Proteomes" id="UP000886885">
    <property type="component" value="Chromosome 1D"/>
</dbReference>
<dbReference type="PANTHER" id="PTHR43840">
    <property type="entry name" value="MITOCHONDRIAL METAL TRANSPORTER 1-RELATED"/>
    <property type="match status" value="1"/>
</dbReference>
<evidence type="ECO:0000313" key="12">
    <source>
        <dbReference type="EMBL" id="KAG6787607.1"/>
    </source>
</evidence>
<dbReference type="NCBIfam" id="TIGR01297">
    <property type="entry name" value="CDF"/>
    <property type="match status" value="2"/>
</dbReference>
<comment type="function">
    <text evidence="1">Involved in sequestration of excess metal in the cytoplasm into vacuoles to maintain metal homeostasis.</text>
</comment>
<feature type="domain" description="Cation efflux protein cytoplasmic" evidence="11">
    <location>
        <begin position="767"/>
        <end position="841"/>
    </location>
</feature>
<dbReference type="InterPro" id="IPR002524">
    <property type="entry name" value="Cation_efflux"/>
</dbReference>
<dbReference type="GO" id="GO:0005774">
    <property type="term" value="C:vacuolar membrane"/>
    <property type="evidence" value="ECO:0007669"/>
    <property type="project" value="UniProtKB-SubCell"/>
</dbReference>
<dbReference type="InterPro" id="IPR027470">
    <property type="entry name" value="Cation_efflux_CTD"/>
</dbReference>
<feature type="transmembrane region" description="Helical" evidence="9">
    <location>
        <begin position="202"/>
        <end position="221"/>
    </location>
</feature>
<evidence type="ECO:0000256" key="3">
    <source>
        <dbReference type="ARBA" id="ARBA00022448"/>
    </source>
</evidence>
<organism evidence="12 13">
    <name type="scientific">Populus tomentosa</name>
    <name type="common">Chinese white poplar</name>
    <dbReference type="NCBI Taxonomy" id="118781"/>
    <lineage>
        <taxon>Eukaryota</taxon>
        <taxon>Viridiplantae</taxon>
        <taxon>Streptophyta</taxon>
        <taxon>Embryophyta</taxon>
        <taxon>Tracheophyta</taxon>
        <taxon>Spermatophyta</taxon>
        <taxon>Magnoliopsida</taxon>
        <taxon>eudicotyledons</taxon>
        <taxon>Gunneridae</taxon>
        <taxon>Pentapetalae</taxon>
        <taxon>rosids</taxon>
        <taxon>fabids</taxon>
        <taxon>Malpighiales</taxon>
        <taxon>Salicaceae</taxon>
        <taxon>Saliceae</taxon>
        <taxon>Populus</taxon>
    </lineage>
</organism>
<evidence type="ECO:0000256" key="2">
    <source>
        <dbReference type="ARBA" id="ARBA00004128"/>
    </source>
</evidence>
<comment type="subcellular location">
    <subcellularLocation>
        <location evidence="2">Vacuole membrane</location>
        <topology evidence="2">Multi-pass membrane protein</topology>
    </subcellularLocation>
</comment>
<dbReference type="GO" id="GO:0005384">
    <property type="term" value="F:manganese ion transmembrane transporter activity"/>
    <property type="evidence" value="ECO:0007669"/>
    <property type="project" value="TreeGrafter"/>
</dbReference>
<feature type="transmembrane region" description="Helical" evidence="9">
    <location>
        <begin position="674"/>
        <end position="694"/>
    </location>
</feature>
<dbReference type="EMBL" id="JAAWWB010000002">
    <property type="protein sequence ID" value="KAG6787607.1"/>
    <property type="molecule type" value="Genomic_DNA"/>
</dbReference>
<keyword evidence="4" id="KW-0926">Vacuole</keyword>
<feature type="domain" description="Cation efflux protein transmembrane" evidence="10">
    <location>
        <begin position="136"/>
        <end position="329"/>
    </location>
</feature>
<dbReference type="FunFam" id="3.30.70.1350:FF:000005">
    <property type="entry name" value="Metal tolerance protein 4"/>
    <property type="match status" value="2"/>
</dbReference>
<evidence type="ECO:0000256" key="9">
    <source>
        <dbReference type="SAM" id="Phobius"/>
    </source>
</evidence>
<proteinExistence type="predicted"/>
<dbReference type="FunFam" id="1.20.1510.10:FF:000015">
    <property type="entry name" value="Metal tolerance protein 4"/>
    <property type="match status" value="2"/>
</dbReference>
<evidence type="ECO:0000256" key="1">
    <source>
        <dbReference type="ARBA" id="ARBA00003168"/>
    </source>
</evidence>
<sequence length="861" mass="97501">MEDNTGCLSPKEPLLNGNERWKNDGFSRVNSYNSLRTDFLSRLPQKVRSGLDVESSFHVDIPKTKGLSQGNQIDISFCFTVIEFLSVVVEFIEEKEYYERQFATLKSFEEVDTLMETNTIDEEDDEEQVEAEKAMKISNYANVLLLVFKIYAAIRTGSIAIAASTLDSLLDLLAGGILWFTHISMKNINIYKYPIGKLRVQPVGIIIFAAVMATLGFQILIQAVEELIVNESRPKMSSNQLLWLYMIMITATVVKMALWIYCRSSGNSIVRAYAKDHYFDVVTNVVGLIAAVLGDKYYWWIDPTGAILLALYTITNWSGTVIENAVSLVGQTASPEVLQKLTYLVTRHPQVKRVDTVRAYTFGALYFVEVDIELPEELPLKEAHAIGETLQNKIEKLPEVERAFVHLDFECEHKPEHSVLSRLQTWDPVFPFHGESVYPVKELNEIFQLELESIVWNQMEGNSGSGPKTPLLMGEGRRSRRLSRRNSVNSLRSNFVEKLPAKVRSGLDIESPYQINLSKTTGLTEGEKEYYEKQMDTLKSFEDVDILMGNDDDNEDDDEEQARHEKAMKISNYANIVLLAFKIYATIKTGSLAIAASTLDSLLDLMAGGILWFTHLSMKKINIYKYPIGKLRVQPVGIVIFAAIMATLGFQILIQAVEQLIQHKPTEKMSSNQLLWLYAIMLSATAVKLALWLYCRSSRNEIVRAYAKDHYFDVVTNVVGLIAAVLGNKFYWWIDPAGAILLAVYTIINWSGTVVENAVSLVGQSAPPEFLQKLTYLVLRHPLVQRVEMIRAYTFGVLYFVEVDIELPEELPLKEAHVIGETLQNKIEKLTEVERAFVHLDFECDHKPEHIVLSKLPGNDP</sequence>
<evidence type="ECO:0000256" key="6">
    <source>
        <dbReference type="ARBA" id="ARBA00022989"/>
    </source>
</evidence>
<keyword evidence="3" id="KW-0813">Transport</keyword>
<dbReference type="Pfam" id="PF01545">
    <property type="entry name" value="Cation_efflux"/>
    <property type="match status" value="2"/>
</dbReference>
<dbReference type="PANTHER" id="PTHR43840:SF13">
    <property type="entry name" value="CATION EFFLUX PROTEIN CYTOPLASMIC DOMAIN-CONTAINING PROTEIN"/>
    <property type="match status" value="1"/>
</dbReference>
<feature type="transmembrane region" description="Helical" evidence="9">
    <location>
        <begin position="137"/>
        <end position="154"/>
    </location>
</feature>
<evidence type="ECO:0000256" key="8">
    <source>
        <dbReference type="SAM" id="MobiDB-lite"/>
    </source>
</evidence>